<dbReference type="PROSITE" id="PS50878">
    <property type="entry name" value="RT_POL"/>
    <property type="match status" value="1"/>
</dbReference>
<evidence type="ECO:0000313" key="3">
    <source>
        <dbReference type="WBParaSite" id="MhA1_Contig36.frz3.gene26"/>
    </source>
</evidence>
<dbReference type="Pfam" id="PF00078">
    <property type="entry name" value="RVT_1"/>
    <property type="match status" value="1"/>
</dbReference>
<protein>
    <submittedName>
        <fullName evidence="3">Reverse transcriptase domain-containing protein</fullName>
    </submittedName>
</protein>
<dbReference type="GO" id="GO:0003824">
    <property type="term" value="F:catalytic activity"/>
    <property type="evidence" value="ECO:0007669"/>
    <property type="project" value="InterPro"/>
</dbReference>
<dbReference type="InterPro" id="IPR036691">
    <property type="entry name" value="Endo/exonu/phosph_ase_sf"/>
</dbReference>
<feature type="domain" description="Reverse transcriptase" evidence="1">
    <location>
        <begin position="602"/>
        <end position="832"/>
    </location>
</feature>
<evidence type="ECO:0000313" key="2">
    <source>
        <dbReference type="Proteomes" id="UP000095281"/>
    </source>
</evidence>
<dbReference type="WBParaSite" id="MhA1_Contig36.frz3.gene26">
    <property type="protein sequence ID" value="MhA1_Contig36.frz3.gene26"/>
    <property type="gene ID" value="MhA1_Contig36.frz3.gene26"/>
</dbReference>
<keyword evidence="2" id="KW-1185">Reference proteome</keyword>
<organism evidence="2 3">
    <name type="scientific">Meloidogyne hapla</name>
    <name type="common">Root-knot nematode worm</name>
    <dbReference type="NCBI Taxonomy" id="6305"/>
    <lineage>
        <taxon>Eukaryota</taxon>
        <taxon>Metazoa</taxon>
        <taxon>Ecdysozoa</taxon>
        <taxon>Nematoda</taxon>
        <taxon>Chromadorea</taxon>
        <taxon>Rhabditida</taxon>
        <taxon>Tylenchina</taxon>
        <taxon>Tylenchomorpha</taxon>
        <taxon>Tylenchoidea</taxon>
        <taxon>Meloidogynidae</taxon>
        <taxon>Meloidogyninae</taxon>
        <taxon>Meloidogyne</taxon>
    </lineage>
</organism>
<name>A0A1I8BP25_MELHA</name>
<proteinExistence type="predicted"/>
<dbReference type="SUPFAM" id="SSF56672">
    <property type="entry name" value="DNA/RNA polymerases"/>
    <property type="match status" value="1"/>
</dbReference>
<dbReference type="InterPro" id="IPR005135">
    <property type="entry name" value="Endo/exonuclease/phosphatase"/>
</dbReference>
<dbReference type="CDD" id="cd01650">
    <property type="entry name" value="RT_nLTR_like"/>
    <property type="match status" value="1"/>
</dbReference>
<sequence length="832" mass="96500">MAKRTAFEANLTPPSTNNNSTIKIDSLNLLVDCQVSFVTTTLTSINDFLPTMTTEQIPLLKTLITALTNQFELLTKSISSLKQQQNIPILIPKEDFGQISIQEMERQRSVVIGGLQESTKELPSDRVADDAVMVKNLFDSVGVECVPKCIYRMGRSGNPPLLGQSRLLKIVLPSRHFQRDLLLNWRGKQHELKKQNNQYVRVMIRESLTQEQLQKRKELNAECKQKRKDDPKNDWIVYAGQVMIRPPDTTISQTKKLFKYLETLSTYNCVFIGDFNFGTKDINWINITPYPKSNFGELFIDFFNRNSLFSITPGPTRNQAWLDLCLTNKPEIFSNVICKGSLFSSDHETIIFDFHFPGIKKEKNLIKYRKYILPQIKLLNIYLSSNITNLLISNFHLEDKYNCLITNIIKAFDIFIPENIITKNDKVYKYPPHLKASIKEKAKLNRLCKINENYKDLYKSITLHIKIQTRNFFASEQNKIFQKNPNNIFKYINKHKTVNNIIPSIVYQNTLINKSEDKVDIFSSLFKKNFSNNTRSINLDFLENESDTQTKLTNIEFNIIDVVETIKKLPNKAGTSPDGINYKMLKSSINVISPHILELFRISLDSGKIPSIWKKSIIIPLFKKGEKSNPENYRPISLTCCTCRVMEKILTKYIVHFLTVNNLLSQEQFGFIKNRSTTTQFISTLEDWHDAIFKKKNIDCIFIDFQKAFDSVPHDLLLKKLFKIGIQGKLIRWIYNFLTNRTFQVNIGQNYSKSNNITSGVPQGSVLGPLLFLIYINDLPTVIPKNVHIKLFADDVKIYNVYNTKAERQQLKLALKNIEEWSRRWKNKYRHK</sequence>
<reference evidence="3" key="1">
    <citation type="submission" date="2016-11" db="UniProtKB">
        <authorList>
            <consortium name="WormBaseParasite"/>
        </authorList>
    </citation>
    <scope>IDENTIFICATION</scope>
</reference>
<accession>A0A1I8BP25</accession>
<evidence type="ECO:0000259" key="1">
    <source>
        <dbReference type="PROSITE" id="PS50878"/>
    </source>
</evidence>
<dbReference type="PANTHER" id="PTHR19446">
    <property type="entry name" value="REVERSE TRANSCRIPTASES"/>
    <property type="match status" value="1"/>
</dbReference>
<dbReference type="AlphaFoldDB" id="A0A1I8BP25"/>
<dbReference type="OMA" id="INWINIT"/>
<dbReference type="Proteomes" id="UP000095281">
    <property type="component" value="Unplaced"/>
</dbReference>
<dbReference type="InterPro" id="IPR043502">
    <property type="entry name" value="DNA/RNA_pol_sf"/>
</dbReference>
<dbReference type="InterPro" id="IPR000477">
    <property type="entry name" value="RT_dom"/>
</dbReference>
<dbReference type="Pfam" id="PF14529">
    <property type="entry name" value="Exo_endo_phos_2"/>
    <property type="match status" value="1"/>
</dbReference>
<dbReference type="Gene3D" id="3.60.10.10">
    <property type="entry name" value="Endonuclease/exonuclease/phosphatase"/>
    <property type="match status" value="1"/>
</dbReference>
<dbReference type="SUPFAM" id="SSF56219">
    <property type="entry name" value="DNase I-like"/>
    <property type="match status" value="1"/>
</dbReference>